<dbReference type="AlphaFoldDB" id="A0A1H8US33"/>
<dbReference type="OrthoDB" id="228695at2157"/>
<sequence>MVNVVSVGEFDLDEGALHAAADTYLDFKTADADQGNWNREVLNSGHSWLNQRDLTADTVSEYTSELREATGDDHPILSEEDFDNLEEKVADDAGNFVEDLVALFEDESSLEDRIERFRTNQDIDLPVISALLTTSDPDQYVLYDEEGFETLIRYFTGLHGPDLGDLSVGKRYELYRDYCSTIQTDVLSEKLADATLQDAQEFVGTVTHSAECRYNFILRYLFRHTSRLEEFKDETSVFLDEIRTLPQAFLREQLEAYEGRQKIAKIRYDVLDAILDDASVDIDEIAAQENANHEKNIMNSWDDYKILAQIYYNYAKDRVEAYIEDLLDYLRNEIDADQLSTHYVTYQGATNIPSTCSWAVLYPSVLGDHKSAYQLYIYFYPNEIEYGIDNGSDVPRKEYDDESFESEDEISIQSVVEAYRERLDTFWRWNEELIEEPDSAEYDELLWFETVEKHLQRKKQIVFHGPPGTGKTYGALNFAKWWIDRGLDEQDHFDDAVEDRLRMVTFHPTFSYEDFIEGITAKTRDGDLVYEPEAGVFKEMAEDAVEAYEDADSKADAPRYILIIDEVNRGNIPKIFGETITLIENDKRLGEPNEMRDELPHSEDRLVVPPNLYIIGTMNTADRSIALVDAAIRRRFRFRHFPPNYEVLYDELGFDGEQDVKTKASVEEGEDLGALSILALSAINERIRDSGNLGKGKQVGHSYLIGGTTDERLVESWKNEILPLLDEYYFGDMERLKEHIFDGGGESLFNWKEQRIADFDSDALRAALSELVGEDGEVE</sequence>
<dbReference type="PANTHER" id="PTHR37291">
    <property type="entry name" value="5-METHYLCYTOSINE-SPECIFIC RESTRICTION ENZYME B"/>
    <property type="match status" value="1"/>
</dbReference>
<gene>
    <name evidence="2" type="ORF">SAMN05216388_10303</name>
</gene>
<organism evidence="2 3">
    <name type="scientific">Halorientalis persicus</name>
    <dbReference type="NCBI Taxonomy" id="1367881"/>
    <lineage>
        <taxon>Archaea</taxon>
        <taxon>Methanobacteriati</taxon>
        <taxon>Methanobacteriota</taxon>
        <taxon>Stenosarchaea group</taxon>
        <taxon>Halobacteria</taxon>
        <taxon>Halobacteriales</taxon>
        <taxon>Haloarculaceae</taxon>
        <taxon>Halorientalis</taxon>
    </lineage>
</organism>
<evidence type="ECO:0000259" key="1">
    <source>
        <dbReference type="SMART" id="SM00382"/>
    </source>
</evidence>
<dbReference type="SUPFAM" id="SSF52540">
    <property type="entry name" value="P-loop containing nucleoside triphosphate hydrolases"/>
    <property type="match status" value="1"/>
</dbReference>
<proteinExistence type="predicted"/>
<dbReference type="GO" id="GO:0005524">
    <property type="term" value="F:ATP binding"/>
    <property type="evidence" value="ECO:0007669"/>
    <property type="project" value="InterPro"/>
</dbReference>
<protein>
    <submittedName>
        <fullName evidence="2">5-methylcytosine-specific restriction enzyme B</fullName>
    </submittedName>
</protein>
<dbReference type="EMBL" id="FOCX01000030">
    <property type="protein sequence ID" value="SEP05926.1"/>
    <property type="molecule type" value="Genomic_DNA"/>
</dbReference>
<dbReference type="GO" id="GO:0016887">
    <property type="term" value="F:ATP hydrolysis activity"/>
    <property type="evidence" value="ECO:0007669"/>
    <property type="project" value="InterPro"/>
</dbReference>
<dbReference type="RefSeq" id="WP_092663639.1">
    <property type="nucleotide sequence ID" value="NZ_FOCX01000030.1"/>
</dbReference>
<dbReference type="Gene3D" id="3.40.50.300">
    <property type="entry name" value="P-loop containing nucleotide triphosphate hydrolases"/>
    <property type="match status" value="1"/>
</dbReference>
<dbReference type="PANTHER" id="PTHR37291:SF1">
    <property type="entry name" value="TYPE IV METHYL-DIRECTED RESTRICTION ENZYME ECOKMCRB SUBUNIT"/>
    <property type="match status" value="1"/>
</dbReference>
<feature type="domain" description="AAA+ ATPase" evidence="1">
    <location>
        <begin position="457"/>
        <end position="646"/>
    </location>
</feature>
<dbReference type="Proteomes" id="UP000198775">
    <property type="component" value="Unassembled WGS sequence"/>
</dbReference>
<dbReference type="SMART" id="SM00382">
    <property type="entry name" value="AAA"/>
    <property type="match status" value="1"/>
</dbReference>
<reference evidence="3" key="1">
    <citation type="submission" date="2016-10" db="EMBL/GenBank/DDBJ databases">
        <authorList>
            <person name="Varghese N."/>
            <person name="Submissions S."/>
        </authorList>
    </citation>
    <scope>NUCLEOTIDE SEQUENCE [LARGE SCALE GENOMIC DNA]</scope>
    <source>
        <strain evidence="3">IBRC-M 10043</strain>
    </source>
</reference>
<dbReference type="InterPro" id="IPR011704">
    <property type="entry name" value="ATPase_dyneun-rel_AAA"/>
</dbReference>
<dbReference type="InterPro" id="IPR003593">
    <property type="entry name" value="AAA+_ATPase"/>
</dbReference>
<accession>A0A1H8US33</accession>
<evidence type="ECO:0000313" key="3">
    <source>
        <dbReference type="Proteomes" id="UP000198775"/>
    </source>
</evidence>
<keyword evidence="3" id="KW-1185">Reference proteome</keyword>
<dbReference type="Pfam" id="PF07728">
    <property type="entry name" value="AAA_5"/>
    <property type="match status" value="1"/>
</dbReference>
<evidence type="ECO:0000313" key="2">
    <source>
        <dbReference type="EMBL" id="SEP05926.1"/>
    </source>
</evidence>
<name>A0A1H8US33_9EURY</name>
<dbReference type="InterPro" id="IPR027417">
    <property type="entry name" value="P-loop_NTPase"/>
</dbReference>
<dbReference type="InterPro" id="IPR052934">
    <property type="entry name" value="Methyl-DNA_Rec/Restrict_Enz"/>
</dbReference>